<keyword evidence="9" id="KW-0472">Membrane</keyword>
<dbReference type="GO" id="GO:0000139">
    <property type="term" value="C:Golgi membrane"/>
    <property type="evidence" value="ECO:0007669"/>
    <property type="project" value="UniProtKB-SubCell"/>
</dbReference>
<dbReference type="InterPro" id="IPR045260">
    <property type="entry name" value="Sec12-like"/>
</dbReference>
<keyword evidence="13" id="KW-1185">Reference proteome</keyword>
<dbReference type="EMBL" id="JAPDFR010000002">
    <property type="protein sequence ID" value="KAK0389196.1"/>
    <property type="molecule type" value="Genomic_DNA"/>
</dbReference>
<dbReference type="GO" id="GO:0003400">
    <property type="term" value="P:regulation of COPII vesicle coating"/>
    <property type="evidence" value="ECO:0007669"/>
    <property type="project" value="UniProtKB-UniRule"/>
</dbReference>
<evidence type="ECO:0000256" key="9">
    <source>
        <dbReference type="ARBA" id="ARBA00023136"/>
    </source>
</evidence>
<comment type="subcellular location">
    <subcellularLocation>
        <location evidence="10">Endoplasmic reticulum membrane</location>
        <topology evidence="10">Single-pass type II membrane protein</topology>
    </subcellularLocation>
    <subcellularLocation>
        <location evidence="10">Golgi apparatus membrane</location>
        <topology evidence="10">Single-pass type II membrane protein</topology>
    </subcellularLocation>
</comment>
<comment type="similarity">
    <text evidence="10">Belongs to the WD repeat SEC12 family.</text>
</comment>
<proteinExistence type="inferred from homology"/>
<comment type="function">
    <text evidence="10">Guanine nucleotide-exchange factor (GEF) required for the formation or budding of transport vesicles from the ER.</text>
</comment>
<dbReference type="PANTHER" id="PTHR23284:SF0">
    <property type="entry name" value="PROLACTIN REGULATORY ELEMENT-BINDING PROTEIN"/>
    <property type="match status" value="1"/>
</dbReference>
<evidence type="ECO:0000313" key="12">
    <source>
        <dbReference type="EMBL" id="KAK0389196.1"/>
    </source>
</evidence>
<organism evidence="12 13">
    <name type="scientific">Sarocladium strictum</name>
    <name type="common">Black bundle disease fungus</name>
    <name type="synonym">Acremonium strictum</name>
    <dbReference type="NCBI Taxonomy" id="5046"/>
    <lineage>
        <taxon>Eukaryota</taxon>
        <taxon>Fungi</taxon>
        <taxon>Dikarya</taxon>
        <taxon>Ascomycota</taxon>
        <taxon>Pezizomycotina</taxon>
        <taxon>Sordariomycetes</taxon>
        <taxon>Hypocreomycetidae</taxon>
        <taxon>Hypocreales</taxon>
        <taxon>Sarocladiaceae</taxon>
        <taxon>Sarocladium</taxon>
    </lineage>
</organism>
<keyword evidence="1 10" id="KW-0813">Transport</keyword>
<reference evidence="12" key="1">
    <citation type="submission" date="2022-10" db="EMBL/GenBank/DDBJ databases">
        <title>Determination and structural analysis of whole genome sequence of Sarocladium strictum F4-1.</title>
        <authorList>
            <person name="Hu L."/>
            <person name="Jiang Y."/>
        </authorList>
    </citation>
    <scope>NUCLEOTIDE SEQUENCE</scope>
    <source>
        <strain evidence="12">F4-1</strain>
    </source>
</reference>
<keyword evidence="7 10" id="KW-0653">Protein transport</keyword>
<evidence type="ECO:0000256" key="1">
    <source>
        <dbReference type="ARBA" id="ARBA00022448"/>
    </source>
</evidence>
<sequence length="621" mass="66825">MAPPFPCASLELDYPLYALDFDREDATRLVVSGGGGAGRSGVGNKISVIETVSKDELRLAGELTLSRDEDSVMSLALGSRKGGKTSTSSSSSSSTTYLYAGVNSSPESILKGKNEHFRALAIEQSSARTRSSSVSAKTLAPSARITELSRTALFETKHADMYQRLLRVCGSLGVAATAMGAEPQLAVFETQGPALKVRGVLELPREAEDLDVIQTGEGEYQVAFCYKFQLFTLTIPKDAKEMPEPELIWDVSEESPKPTFRSIRYLSKDFILAAVNLPNRSGAVIHGYRLPANGKPARMAVTARIPRKISATALAVTNLNPVSSPGASPGDTEFVVALAANDSSISLFTLGHYSSASIDLIRNLKTICTLKNVHAEANITGLAFSTFTPPKNDLRPSYIKLASISLQKTVAVHSIPLKKQVDKRPKPARGSKDKRLPPRPVRYVVAVRSYGESQRPLIITLAIMALILAVIGQSIMELYGKDTRPILGVQRFLPSWHGTLRTPAHPPAVFLTDDFLSKLSDGKAKRSDGETLMLWQEPPKSPTDVPEGTGSSSAEGLKLDVHDIDIHGPGKTWDDLAEEQKEAWKGRLSEAGAWTQGMGESVFRGILFGELGAAVAQAVGA</sequence>
<dbReference type="Gene3D" id="2.130.10.10">
    <property type="entry name" value="YVTN repeat-like/Quinoprotein amine dehydrogenase"/>
    <property type="match status" value="1"/>
</dbReference>
<keyword evidence="6" id="KW-0931">ER-Golgi transport</keyword>
<dbReference type="PANTHER" id="PTHR23284">
    <property type="entry name" value="PROLACTIN REGULATORY ELEMENT BINDING PROTEIN"/>
    <property type="match status" value="1"/>
</dbReference>
<name>A0AA39GL36_SARSR</name>
<keyword evidence="8" id="KW-1133">Transmembrane helix</keyword>
<keyword evidence="2 10" id="KW-0853">WD repeat</keyword>
<gene>
    <name evidence="12" type="ORF">NLU13_2771</name>
</gene>
<dbReference type="GO" id="GO:0015031">
    <property type="term" value="P:protein transport"/>
    <property type="evidence" value="ECO:0007669"/>
    <property type="project" value="UniProtKB-KW"/>
</dbReference>
<comment type="caution">
    <text evidence="12">The sequence shown here is derived from an EMBL/GenBank/DDBJ whole genome shotgun (WGS) entry which is preliminary data.</text>
</comment>
<dbReference type="GO" id="GO:0006888">
    <property type="term" value="P:endoplasmic reticulum to Golgi vesicle-mediated transport"/>
    <property type="evidence" value="ECO:0007669"/>
    <property type="project" value="UniProtKB-UniRule"/>
</dbReference>
<keyword evidence="5 10" id="KW-0256">Endoplasmic reticulum</keyword>
<evidence type="ECO:0000256" key="6">
    <source>
        <dbReference type="ARBA" id="ARBA00022892"/>
    </source>
</evidence>
<protein>
    <recommendedName>
        <fullName evidence="10">Guanine nucleotide-exchange factor SEC12</fullName>
    </recommendedName>
</protein>
<evidence type="ECO:0000256" key="5">
    <source>
        <dbReference type="ARBA" id="ARBA00022824"/>
    </source>
</evidence>
<evidence type="ECO:0000256" key="8">
    <source>
        <dbReference type="ARBA" id="ARBA00022989"/>
    </source>
</evidence>
<dbReference type="GO" id="GO:0005789">
    <property type="term" value="C:endoplasmic reticulum membrane"/>
    <property type="evidence" value="ECO:0007669"/>
    <property type="project" value="UniProtKB-SubCell"/>
</dbReference>
<evidence type="ECO:0000256" key="7">
    <source>
        <dbReference type="ARBA" id="ARBA00022927"/>
    </source>
</evidence>
<dbReference type="InterPro" id="IPR015943">
    <property type="entry name" value="WD40/YVTN_repeat-like_dom_sf"/>
</dbReference>
<evidence type="ECO:0000256" key="3">
    <source>
        <dbReference type="ARBA" id="ARBA00022692"/>
    </source>
</evidence>
<evidence type="ECO:0000256" key="2">
    <source>
        <dbReference type="ARBA" id="ARBA00022574"/>
    </source>
</evidence>
<feature type="region of interest" description="Disordered" evidence="11">
    <location>
        <begin position="76"/>
        <end position="95"/>
    </location>
</feature>
<evidence type="ECO:0000313" key="13">
    <source>
        <dbReference type="Proteomes" id="UP001175261"/>
    </source>
</evidence>
<evidence type="ECO:0000256" key="11">
    <source>
        <dbReference type="SAM" id="MobiDB-lite"/>
    </source>
</evidence>
<dbReference type="Proteomes" id="UP001175261">
    <property type="component" value="Unassembled WGS sequence"/>
</dbReference>
<keyword evidence="4 10" id="KW-0677">Repeat</keyword>
<evidence type="ECO:0000256" key="4">
    <source>
        <dbReference type="ARBA" id="ARBA00022737"/>
    </source>
</evidence>
<keyword evidence="3" id="KW-0812">Transmembrane</keyword>
<dbReference type="GO" id="GO:0005085">
    <property type="term" value="F:guanyl-nucleotide exchange factor activity"/>
    <property type="evidence" value="ECO:0007669"/>
    <property type="project" value="InterPro"/>
</dbReference>
<feature type="compositionally biased region" description="Low complexity" evidence="11">
    <location>
        <begin position="85"/>
        <end position="95"/>
    </location>
</feature>
<dbReference type="AlphaFoldDB" id="A0AA39GL36"/>
<accession>A0AA39GL36</accession>
<evidence type="ECO:0000256" key="10">
    <source>
        <dbReference type="RuleBase" id="RU369019"/>
    </source>
</evidence>